<name>A0ACC0C0X8_CATRO</name>
<dbReference type="EMBL" id="CM044702">
    <property type="protein sequence ID" value="KAI5678492.1"/>
    <property type="molecule type" value="Genomic_DNA"/>
</dbReference>
<evidence type="ECO:0000313" key="2">
    <source>
        <dbReference type="Proteomes" id="UP001060085"/>
    </source>
</evidence>
<keyword evidence="2" id="KW-1185">Reference proteome</keyword>
<proteinExistence type="predicted"/>
<organism evidence="1 2">
    <name type="scientific">Catharanthus roseus</name>
    <name type="common">Madagascar periwinkle</name>
    <name type="synonym">Vinca rosea</name>
    <dbReference type="NCBI Taxonomy" id="4058"/>
    <lineage>
        <taxon>Eukaryota</taxon>
        <taxon>Viridiplantae</taxon>
        <taxon>Streptophyta</taxon>
        <taxon>Embryophyta</taxon>
        <taxon>Tracheophyta</taxon>
        <taxon>Spermatophyta</taxon>
        <taxon>Magnoliopsida</taxon>
        <taxon>eudicotyledons</taxon>
        <taxon>Gunneridae</taxon>
        <taxon>Pentapetalae</taxon>
        <taxon>asterids</taxon>
        <taxon>lamiids</taxon>
        <taxon>Gentianales</taxon>
        <taxon>Apocynaceae</taxon>
        <taxon>Rauvolfioideae</taxon>
        <taxon>Vinceae</taxon>
        <taxon>Catharanthinae</taxon>
        <taxon>Catharanthus</taxon>
    </lineage>
</organism>
<sequence>MATNESWQLFVHNERHNHKVAIYNHGHAQATRLTEEQLHQIEHFRKSLFLFRSQLEIYDRNRMQGRNTVEEVLCLKTEESNVLSDIVIAHPTSIAMIRTWPVQHATIRSCRNDSDRKELHSGNSFYVQ</sequence>
<reference evidence="2" key="1">
    <citation type="journal article" date="2023" name="Nat. Plants">
        <title>Single-cell RNA sequencing provides a high-resolution roadmap for understanding the multicellular compartmentation of specialized metabolism.</title>
        <authorList>
            <person name="Sun S."/>
            <person name="Shen X."/>
            <person name="Li Y."/>
            <person name="Li Y."/>
            <person name="Wang S."/>
            <person name="Li R."/>
            <person name="Zhang H."/>
            <person name="Shen G."/>
            <person name="Guo B."/>
            <person name="Wei J."/>
            <person name="Xu J."/>
            <person name="St-Pierre B."/>
            <person name="Chen S."/>
            <person name="Sun C."/>
        </authorList>
    </citation>
    <scope>NUCLEOTIDE SEQUENCE [LARGE SCALE GENOMIC DNA]</scope>
</reference>
<evidence type="ECO:0000313" key="1">
    <source>
        <dbReference type="EMBL" id="KAI5678492.1"/>
    </source>
</evidence>
<dbReference type="Proteomes" id="UP001060085">
    <property type="component" value="Linkage Group LG02"/>
</dbReference>
<protein>
    <submittedName>
        <fullName evidence="1">Uncharacterized protein</fullName>
    </submittedName>
</protein>
<comment type="caution">
    <text evidence="1">The sequence shown here is derived from an EMBL/GenBank/DDBJ whole genome shotgun (WGS) entry which is preliminary data.</text>
</comment>
<accession>A0ACC0C0X8</accession>
<gene>
    <name evidence="1" type="ORF">M9H77_09442</name>
</gene>